<evidence type="ECO:0000313" key="2">
    <source>
        <dbReference type="Proteomes" id="UP000887226"/>
    </source>
</evidence>
<gene>
    <name evidence="1" type="ORF">BJ878DRAFT_483249</name>
</gene>
<comment type="caution">
    <text evidence="1">The sequence shown here is derived from an EMBL/GenBank/DDBJ whole genome shotgun (WGS) entry which is preliminary data.</text>
</comment>
<dbReference type="InterPro" id="IPR032675">
    <property type="entry name" value="LRR_dom_sf"/>
</dbReference>
<dbReference type="SUPFAM" id="SSF52047">
    <property type="entry name" value="RNI-like"/>
    <property type="match status" value="1"/>
</dbReference>
<evidence type="ECO:0008006" key="3">
    <source>
        <dbReference type="Google" id="ProtNLM"/>
    </source>
</evidence>
<reference evidence="1" key="1">
    <citation type="journal article" date="2021" name="IMA Fungus">
        <title>Genomic characterization of three marine fungi, including Emericellopsis atlantica sp. nov. with signatures of a generalist lifestyle and marine biomass degradation.</title>
        <authorList>
            <person name="Hagestad O.C."/>
            <person name="Hou L."/>
            <person name="Andersen J.H."/>
            <person name="Hansen E.H."/>
            <person name="Altermark B."/>
            <person name="Li C."/>
            <person name="Kuhnert E."/>
            <person name="Cox R.J."/>
            <person name="Crous P.W."/>
            <person name="Spatafora J.W."/>
            <person name="Lail K."/>
            <person name="Amirebrahimi M."/>
            <person name="Lipzen A."/>
            <person name="Pangilinan J."/>
            <person name="Andreopoulos W."/>
            <person name="Hayes R.D."/>
            <person name="Ng V."/>
            <person name="Grigoriev I.V."/>
            <person name="Jackson S.A."/>
            <person name="Sutton T.D.S."/>
            <person name="Dobson A.D.W."/>
            <person name="Rama T."/>
        </authorList>
    </citation>
    <scope>NUCLEOTIDE SEQUENCE</scope>
    <source>
        <strain evidence="1">TRa3180A</strain>
    </source>
</reference>
<dbReference type="OrthoDB" id="3257981at2759"/>
<dbReference type="AlphaFoldDB" id="A0A9P7YW68"/>
<protein>
    <recommendedName>
        <fullName evidence="3">F-box domain-containing protein</fullName>
    </recommendedName>
</protein>
<proteinExistence type="predicted"/>
<organism evidence="1 2">
    <name type="scientific">Calycina marina</name>
    <dbReference type="NCBI Taxonomy" id="1763456"/>
    <lineage>
        <taxon>Eukaryota</taxon>
        <taxon>Fungi</taxon>
        <taxon>Dikarya</taxon>
        <taxon>Ascomycota</taxon>
        <taxon>Pezizomycotina</taxon>
        <taxon>Leotiomycetes</taxon>
        <taxon>Helotiales</taxon>
        <taxon>Pezizellaceae</taxon>
        <taxon>Calycina</taxon>
    </lineage>
</organism>
<keyword evidence="2" id="KW-1185">Reference proteome</keyword>
<dbReference type="Gene3D" id="3.80.10.10">
    <property type="entry name" value="Ribonuclease Inhibitor"/>
    <property type="match status" value="1"/>
</dbReference>
<evidence type="ECO:0000313" key="1">
    <source>
        <dbReference type="EMBL" id="KAG9241114.1"/>
    </source>
</evidence>
<sequence length="554" mass="63310">MGIDVEFPRPMAFDRVMEGTAIAAHNSPLFTIPTEILNNIISQLSDVASLALVNSDCRQLARSCQFRTVTFDFSPRSEKILTILQRETVERGQTRGHTRSLSLGACIRRVVVNNDGYWKKITAARPRKSGIFVEDTSENAYDDDENKVQQWRTFAEQLTHKMNEIYRPTVLFVLSGLVHLESLDMHQVDWSQSLLNNLTACSIRRLSLVDVKLANTTPVMEDSVVWPLERLDIKMGWDFEFSQEPNGPRLNASTNWYTILRLCSASLNVLFLSHHPAVTIMGNREDVVSFSLNFPQLRQLDLSWENHLDQSALRSLILTSPHLSTLAINYGHRATKELLDREAYIESLETLVLYLNNSIPDDSSLAFLKNNPQLKAFAIYDAGASVLLERAISLLTAFSDLRMLSMTWEGRCIPDSSLGALSSLISLETLHLSSGFQIGWRHDWSIHHNNIITSIKTLRKLRQVAFTRDMYSYTREGELFDYTSYSQLRDEAWDLHHRCMRVQALKYAEAFPDLEFIHMGHISFKVERVRNGFEVVATDDEGYSWMSNCFGISR</sequence>
<dbReference type="EMBL" id="MU254270">
    <property type="protein sequence ID" value="KAG9241114.1"/>
    <property type="molecule type" value="Genomic_DNA"/>
</dbReference>
<accession>A0A9P7YW68</accession>
<dbReference type="Proteomes" id="UP000887226">
    <property type="component" value="Unassembled WGS sequence"/>
</dbReference>
<name>A0A9P7YW68_9HELO</name>